<name>A0A538SVG1_UNCEI</name>
<dbReference type="CDD" id="cd06325">
    <property type="entry name" value="PBP1_ABC_unchar_transporter"/>
    <property type="match status" value="1"/>
</dbReference>
<sequence length="326" mass="34721">MISRRGFLAGTVTLLAAPLAAEAQPTGKVYRIGYLAIASPTASGPSMDAFRQGLREFGWVEGQNVSIEYRFADGETARLPGLAAELVRLNVDLIFAVSSPPAKAAQRATDSVPIVFSGVADAIGVGLVPRLARPGGNITGFTTSNVELSGKRLELLKEAVPKLTHVAVFVNPTNPQVRAFRRETTAAAVPLGLTLEFIDVADPGQLPKAFAAITSQAQALLILPDPVIGTGMAQVRIAELALEIRLPTMERSRRFADVGGLMGYGTNLQEREAARYVDRILRGAKPGDLPVQQPTKFELVINLKTAKALGLTIPPSLLLRADQVIE</sequence>
<comment type="caution">
    <text evidence="2">The sequence shown here is derived from an EMBL/GenBank/DDBJ whole genome shotgun (WGS) entry which is preliminary data.</text>
</comment>
<dbReference type="Proteomes" id="UP000319829">
    <property type="component" value="Unassembled WGS sequence"/>
</dbReference>
<dbReference type="PROSITE" id="PS51318">
    <property type="entry name" value="TAT"/>
    <property type="match status" value="1"/>
</dbReference>
<keyword evidence="1" id="KW-0732">Signal</keyword>
<dbReference type="InterPro" id="IPR007487">
    <property type="entry name" value="ABC_transpt-TYRBP-like"/>
</dbReference>
<accession>A0A538SVG1</accession>
<evidence type="ECO:0000313" key="3">
    <source>
        <dbReference type="Proteomes" id="UP000319829"/>
    </source>
</evidence>
<feature type="signal peptide" evidence="1">
    <location>
        <begin position="1"/>
        <end position="23"/>
    </location>
</feature>
<dbReference type="AlphaFoldDB" id="A0A538SVG1"/>
<dbReference type="EMBL" id="VBOU01000030">
    <property type="protein sequence ID" value="TMQ55372.1"/>
    <property type="molecule type" value="Genomic_DNA"/>
</dbReference>
<protein>
    <submittedName>
        <fullName evidence="2">ABC transporter substrate-binding protein</fullName>
    </submittedName>
</protein>
<evidence type="ECO:0000256" key="1">
    <source>
        <dbReference type="SAM" id="SignalP"/>
    </source>
</evidence>
<reference evidence="2 3" key="1">
    <citation type="journal article" date="2019" name="Nat. Microbiol.">
        <title>Mediterranean grassland soil C-N compound turnover is dependent on rainfall and depth, and is mediated by genomically divergent microorganisms.</title>
        <authorList>
            <person name="Diamond S."/>
            <person name="Andeer P.F."/>
            <person name="Li Z."/>
            <person name="Crits-Christoph A."/>
            <person name="Burstein D."/>
            <person name="Anantharaman K."/>
            <person name="Lane K.R."/>
            <person name="Thomas B.C."/>
            <person name="Pan C."/>
            <person name="Northen T.R."/>
            <person name="Banfield J.F."/>
        </authorList>
    </citation>
    <scope>NUCLEOTIDE SEQUENCE [LARGE SCALE GENOMIC DNA]</scope>
    <source>
        <strain evidence="2">WS_4</strain>
    </source>
</reference>
<feature type="chain" id="PRO_5022245447" evidence="1">
    <location>
        <begin position="24"/>
        <end position="326"/>
    </location>
</feature>
<dbReference type="PANTHER" id="PTHR35271:SF1">
    <property type="entry name" value="ABC TRANSPORTER, SUBSTRATE-BINDING LIPOPROTEIN"/>
    <property type="match status" value="1"/>
</dbReference>
<gene>
    <name evidence="2" type="ORF">E6K74_03440</name>
</gene>
<dbReference type="InterPro" id="IPR006311">
    <property type="entry name" value="TAT_signal"/>
</dbReference>
<dbReference type="Pfam" id="PF04392">
    <property type="entry name" value="ABC_sub_bind"/>
    <property type="match status" value="1"/>
</dbReference>
<evidence type="ECO:0000313" key="2">
    <source>
        <dbReference type="EMBL" id="TMQ55372.1"/>
    </source>
</evidence>
<dbReference type="Gene3D" id="3.40.50.2300">
    <property type="match status" value="2"/>
</dbReference>
<organism evidence="2 3">
    <name type="scientific">Eiseniibacteriota bacterium</name>
    <dbReference type="NCBI Taxonomy" id="2212470"/>
    <lineage>
        <taxon>Bacteria</taxon>
        <taxon>Candidatus Eiseniibacteriota</taxon>
    </lineage>
</organism>
<proteinExistence type="predicted"/>
<dbReference type="PANTHER" id="PTHR35271">
    <property type="entry name" value="ABC TRANSPORTER, SUBSTRATE-BINDING LIPOPROTEIN-RELATED"/>
    <property type="match status" value="1"/>
</dbReference>